<reference evidence="1 2" key="1">
    <citation type="submission" date="2023-07" db="EMBL/GenBank/DDBJ databases">
        <title>Functional and genomic diversity of the sorghum phyllosphere microbiome.</title>
        <authorList>
            <person name="Shade A."/>
        </authorList>
    </citation>
    <scope>NUCLEOTIDE SEQUENCE [LARGE SCALE GENOMIC DNA]</scope>
    <source>
        <strain evidence="1 2">SORGH_AS_1207</strain>
    </source>
</reference>
<gene>
    <name evidence="1" type="ORF">QE412_001987</name>
</gene>
<evidence type="ECO:0000313" key="1">
    <source>
        <dbReference type="EMBL" id="MDQ1123414.1"/>
    </source>
</evidence>
<accession>A0ABU0TUS7</accession>
<dbReference type="Proteomes" id="UP001226691">
    <property type="component" value="Unassembled WGS sequence"/>
</dbReference>
<dbReference type="EMBL" id="JAUTBF010000001">
    <property type="protein sequence ID" value="MDQ1123414.1"/>
    <property type="molecule type" value="Genomic_DNA"/>
</dbReference>
<name>A0ABU0TUS7_MICTR</name>
<comment type="caution">
    <text evidence="1">The sequence shown here is derived from an EMBL/GenBank/DDBJ whole genome shotgun (WGS) entry which is preliminary data.</text>
</comment>
<sequence length="84" mass="9182">MDEDAVELRRDVPPGDAALVIDGVAASSFRLVVDRLRAAYPARDPHHVEAIVLREWEAFSAGRPLVVPAAVEEGAREILEQQPV</sequence>
<evidence type="ECO:0000313" key="2">
    <source>
        <dbReference type="Proteomes" id="UP001226691"/>
    </source>
</evidence>
<organism evidence="1 2">
    <name type="scientific">Microbacterium trichothecenolyticum</name>
    <name type="common">Aureobacterium trichothecenolyticum</name>
    <dbReference type="NCBI Taxonomy" id="69370"/>
    <lineage>
        <taxon>Bacteria</taxon>
        <taxon>Bacillati</taxon>
        <taxon>Actinomycetota</taxon>
        <taxon>Actinomycetes</taxon>
        <taxon>Micrococcales</taxon>
        <taxon>Microbacteriaceae</taxon>
        <taxon>Microbacterium</taxon>
    </lineage>
</organism>
<proteinExistence type="predicted"/>
<dbReference type="NCBIfam" id="NF046112">
    <property type="entry name" value="MSMEG_6209_Nter"/>
    <property type="match status" value="1"/>
</dbReference>
<protein>
    <submittedName>
        <fullName evidence="1">Uncharacterized protein</fullName>
    </submittedName>
</protein>
<dbReference type="RefSeq" id="WP_307482930.1">
    <property type="nucleotide sequence ID" value="NZ_JAUTBF010000001.1"/>
</dbReference>
<keyword evidence="2" id="KW-1185">Reference proteome</keyword>